<dbReference type="HOGENOM" id="CLU_090325_0_0_0"/>
<proteinExistence type="predicted"/>
<dbReference type="PANTHER" id="PTHR48098:SF3">
    <property type="entry name" value="IRON(III) ENTEROBACTIN ESTERASE"/>
    <property type="match status" value="1"/>
</dbReference>
<dbReference type="InterPro" id="IPR050583">
    <property type="entry name" value="Mycobacterial_A85_antigen"/>
</dbReference>
<dbReference type="InParanoid" id="W0RCA6"/>
<protein>
    <submittedName>
        <fullName evidence="1">Esterase</fullName>
    </submittedName>
</protein>
<dbReference type="InterPro" id="IPR000801">
    <property type="entry name" value="Esterase-like"/>
</dbReference>
<accession>W0RCA6</accession>
<dbReference type="RefSeq" id="WP_025409510.1">
    <property type="nucleotide sequence ID" value="NZ_CP007128.1"/>
</dbReference>
<dbReference type="Gene3D" id="3.40.50.1820">
    <property type="entry name" value="alpha/beta hydrolase"/>
    <property type="match status" value="1"/>
</dbReference>
<sequence length="238" mass="28111">MHHEYHRWYSPSLGRDMELQVFGHAGAKLLVFPTSLGTHREWPDRRMHLVLRDHLENGWLQMYTLDQVHHESWYDDMRHPGARAWRQLQYDEYVYREVVPLTYARNRNDFIIAAGASFGAYHAMTFGLRHPDVVRRIIGMSGKYDITFMTGGYVDQNVHAVNPQAFVRTAQPWQVRAWQQQDIIIAIGETDPSIEDNRAMSGALWEKGVGNALRIWDGWAHDWPWWERMIRLYLRGHD</sequence>
<evidence type="ECO:0000313" key="2">
    <source>
        <dbReference type="Proteomes" id="UP000019151"/>
    </source>
</evidence>
<dbReference type="STRING" id="861299.J421_0423"/>
<keyword evidence="2" id="KW-1185">Reference proteome</keyword>
<dbReference type="eggNOG" id="COG4947">
    <property type="taxonomic scope" value="Bacteria"/>
</dbReference>
<dbReference type="OrthoDB" id="9775130at2"/>
<organism evidence="1 2">
    <name type="scientific">Gemmatirosa kalamazoonensis</name>
    <dbReference type="NCBI Taxonomy" id="861299"/>
    <lineage>
        <taxon>Bacteria</taxon>
        <taxon>Pseudomonadati</taxon>
        <taxon>Gemmatimonadota</taxon>
        <taxon>Gemmatimonadia</taxon>
        <taxon>Gemmatimonadales</taxon>
        <taxon>Gemmatimonadaceae</taxon>
        <taxon>Gemmatirosa</taxon>
    </lineage>
</organism>
<evidence type="ECO:0000313" key="1">
    <source>
        <dbReference type="EMBL" id="AHG87960.1"/>
    </source>
</evidence>
<dbReference type="SUPFAM" id="SSF53474">
    <property type="entry name" value="alpha/beta-Hydrolases"/>
    <property type="match status" value="1"/>
</dbReference>
<dbReference type="Proteomes" id="UP000019151">
    <property type="component" value="Chromosome"/>
</dbReference>
<dbReference type="Pfam" id="PF00756">
    <property type="entry name" value="Esterase"/>
    <property type="match status" value="1"/>
</dbReference>
<dbReference type="EMBL" id="CP007128">
    <property type="protein sequence ID" value="AHG87960.1"/>
    <property type="molecule type" value="Genomic_DNA"/>
</dbReference>
<reference evidence="1 2" key="1">
    <citation type="journal article" date="2014" name="Genome Announc.">
        <title>Genome Sequence and Methylome of Soil Bacterium Gemmatirosa kalamazoonensis KBS708T, a Member of the Rarely Cultivated Gemmatimonadetes Phylum.</title>
        <authorList>
            <person name="Debruyn J.M."/>
            <person name="Radosevich M."/>
            <person name="Wommack K.E."/>
            <person name="Polson S.W."/>
            <person name="Hauser L.J."/>
            <person name="Fawaz M.N."/>
            <person name="Korlach J."/>
            <person name="Tsai Y.C."/>
        </authorList>
    </citation>
    <scope>NUCLEOTIDE SEQUENCE [LARGE SCALE GENOMIC DNA]</scope>
    <source>
        <strain evidence="1 2">KBS708</strain>
    </source>
</reference>
<name>W0RCA6_9BACT</name>
<dbReference type="InterPro" id="IPR029058">
    <property type="entry name" value="AB_hydrolase_fold"/>
</dbReference>
<dbReference type="AlphaFoldDB" id="W0RCA6"/>
<dbReference type="KEGG" id="gba:J421_0423"/>
<dbReference type="PANTHER" id="PTHR48098">
    <property type="entry name" value="ENTEROCHELIN ESTERASE-RELATED"/>
    <property type="match status" value="1"/>
</dbReference>
<gene>
    <name evidence="1" type="ORF">J421_0423</name>
</gene>